<evidence type="ECO:0000256" key="3">
    <source>
        <dbReference type="ARBA" id="ARBA00022917"/>
    </source>
</evidence>
<dbReference type="Pfam" id="PF09440">
    <property type="entry name" value="eIF3_N"/>
    <property type="match status" value="1"/>
</dbReference>
<comment type="similarity">
    <text evidence="4 5">Belongs to the eIF-3 subunit E family.</text>
</comment>
<dbReference type="CDD" id="cd21378">
    <property type="entry name" value="eIF3E"/>
    <property type="match status" value="1"/>
</dbReference>
<dbReference type="InterPro" id="IPR000717">
    <property type="entry name" value="PCI_dom"/>
</dbReference>
<evidence type="ECO:0000256" key="1">
    <source>
        <dbReference type="ARBA" id="ARBA00022490"/>
    </source>
</evidence>
<dbReference type="InterPro" id="IPR016650">
    <property type="entry name" value="eIF3e"/>
</dbReference>
<dbReference type="GO" id="GO:0071540">
    <property type="term" value="C:eukaryotic translation initiation factor 3 complex, eIF3e"/>
    <property type="evidence" value="ECO:0007669"/>
    <property type="project" value="UniProtKB-UniRule"/>
</dbReference>
<evidence type="ECO:0000256" key="2">
    <source>
        <dbReference type="ARBA" id="ARBA00022540"/>
    </source>
</evidence>
<dbReference type="SUPFAM" id="SSF46785">
    <property type="entry name" value="Winged helix' DNA-binding domain"/>
    <property type="match status" value="1"/>
</dbReference>
<dbReference type="GO" id="GO:0016282">
    <property type="term" value="C:eukaryotic 43S preinitiation complex"/>
    <property type="evidence" value="ECO:0007669"/>
    <property type="project" value="UniProtKB-UniRule"/>
</dbReference>
<dbReference type="InParanoid" id="A0A2T3A300"/>
<dbReference type="Pfam" id="PF21357">
    <property type="entry name" value="EIF3E_C"/>
    <property type="match status" value="1"/>
</dbReference>
<feature type="domain" description="PCI" evidence="6">
    <location>
        <begin position="233"/>
        <end position="413"/>
    </location>
</feature>
<dbReference type="SMART" id="SM00088">
    <property type="entry name" value="PINT"/>
    <property type="match status" value="1"/>
</dbReference>
<dbReference type="Pfam" id="PF01399">
    <property type="entry name" value="PCI"/>
    <property type="match status" value="1"/>
</dbReference>
<dbReference type="PROSITE" id="PS50250">
    <property type="entry name" value="PCI"/>
    <property type="match status" value="1"/>
</dbReference>
<reference evidence="7 8" key="1">
    <citation type="journal article" date="2018" name="Mycol. Prog.">
        <title>Coniella lustricola, a new species from submerged detritus.</title>
        <authorList>
            <person name="Raudabaugh D.B."/>
            <person name="Iturriaga T."/>
            <person name="Carver A."/>
            <person name="Mondo S."/>
            <person name="Pangilinan J."/>
            <person name="Lipzen A."/>
            <person name="He G."/>
            <person name="Amirebrahimi M."/>
            <person name="Grigoriev I.V."/>
            <person name="Miller A.N."/>
        </authorList>
    </citation>
    <scope>NUCLEOTIDE SEQUENCE [LARGE SCALE GENOMIC DNA]</scope>
    <source>
        <strain evidence="7 8">B22-T-1</strain>
    </source>
</reference>
<name>A0A2T3A300_9PEZI</name>
<keyword evidence="2 4" id="KW-0396">Initiation factor</keyword>
<comment type="function">
    <text evidence="4">Component of the eukaryotic translation initiation factor 3 (eIF-3) complex, which is involved in protein synthesis of a specialized repertoire of mRNAs and, together with other initiation factors, stimulates binding of mRNA and methionyl-tRNAi to the 40S ribosome. The eIF-3 complex specifically targets and initiates translation of a subset of mRNAs involved in cell proliferation.</text>
</comment>
<dbReference type="Proteomes" id="UP000241462">
    <property type="component" value="Unassembled WGS sequence"/>
</dbReference>
<proteinExistence type="inferred from homology"/>
<protein>
    <recommendedName>
        <fullName evidence="4 5">Eukaryotic translation initiation factor 3 subunit E</fullName>
        <shortName evidence="4">eIF3e</shortName>
    </recommendedName>
</protein>
<comment type="subcellular location">
    <subcellularLocation>
        <location evidence="4 5">Cytoplasm</location>
    </subcellularLocation>
</comment>
<accession>A0A2T3A300</accession>
<dbReference type="PIRSF" id="PIRSF016255">
    <property type="entry name" value="eIF3e_su6"/>
    <property type="match status" value="1"/>
</dbReference>
<dbReference type="InterPro" id="IPR019010">
    <property type="entry name" value="eIF3e_N"/>
</dbReference>
<sequence length="439" mass="50389">MGDLATSEFDLLPKLVTKLDRHLIFPLLEFANSQVENEDGSSKDDAKTRELLKAKFELLKKTNMTDYVANLYCDLEGLQDPPKEYADKRQKVIETLENFEDSTHKLAELLQTEEVVSNLRSDKVANLEFLKKEHDVTIEMVNALYDFGNFQYSCGNYGAAADLLFQFRLLSTDNDKVQAATWGKLASEILTTSWESALDELKKVREGIDERLYNNPLAQLQHRTWLIHWALFPLFNSDAARDQLLEMFFRPEYINTIQTSCPWILRYLTAAVITGRGRSRNSGVQQKQLKDIVRIVRQEAYEYTDPLTDFVRALFIDFDFEEAQRQLTLAEEVIRGDFFLSAGSDIFVDNARHLIFESYCKIHARIDIKGLSASLGLNNEDGEKWIVNLIRDTRLDAKIDSKEGTVIMNHPPSSVYQQVIERTKGGFFRTQVLNSAVAR</sequence>
<evidence type="ECO:0000256" key="4">
    <source>
        <dbReference type="HAMAP-Rule" id="MF_03004"/>
    </source>
</evidence>
<dbReference type="GO" id="GO:0033290">
    <property type="term" value="C:eukaryotic 48S preinitiation complex"/>
    <property type="evidence" value="ECO:0007669"/>
    <property type="project" value="UniProtKB-UniRule"/>
</dbReference>
<dbReference type="OrthoDB" id="417252at2759"/>
<dbReference type="SMART" id="SM01186">
    <property type="entry name" value="eIF3_N"/>
    <property type="match status" value="1"/>
</dbReference>
<evidence type="ECO:0000256" key="5">
    <source>
        <dbReference type="PIRNR" id="PIRNR016255"/>
    </source>
</evidence>
<evidence type="ECO:0000313" key="8">
    <source>
        <dbReference type="Proteomes" id="UP000241462"/>
    </source>
</evidence>
<dbReference type="EMBL" id="KZ678490">
    <property type="protein sequence ID" value="PSR81946.1"/>
    <property type="molecule type" value="Genomic_DNA"/>
</dbReference>
<keyword evidence="3 4" id="KW-0648">Protein biosynthesis</keyword>
<evidence type="ECO:0000259" key="6">
    <source>
        <dbReference type="PROSITE" id="PS50250"/>
    </source>
</evidence>
<dbReference type="AlphaFoldDB" id="A0A2T3A300"/>
<dbReference type="PANTHER" id="PTHR10317">
    <property type="entry name" value="EUKARYOTIC TRANSLATION INITIATION FACTOR 3 SUBUNIT E"/>
    <property type="match status" value="1"/>
</dbReference>
<keyword evidence="8" id="KW-1185">Reference proteome</keyword>
<organism evidence="7 8">
    <name type="scientific">Coniella lustricola</name>
    <dbReference type="NCBI Taxonomy" id="2025994"/>
    <lineage>
        <taxon>Eukaryota</taxon>
        <taxon>Fungi</taxon>
        <taxon>Dikarya</taxon>
        <taxon>Ascomycota</taxon>
        <taxon>Pezizomycotina</taxon>
        <taxon>Sordariomycetes</taxon>
        <taxon>Sordariomycetidae</taxon>
        <taxon>Diaporthales</taxon>
        <taxon>Schizoparmaceae</taxon>
        <taxon>Coniella</taxon>
    </lineage>
</organism>
<dbReference type="STRING" id="2025994.A0A2T3A300"/>
<dbReference type="GO" id="GO:0001732">
    <property type="term" value="P:formation of cytoplasmic translation initiation complex"/>
    <property type="evidence" value="ECO:0007669"/>
    <property type="project" value="UniProtKB-UniRule"/>
</dbReference>
<keyword evidence="1 4" id="KW-0963">Cytoplasm</keyword>
<evidence type="ECO:0000313" key="7">
    <source>
        <dbReference type="EMBL" id="PSR81946.1"/>
    </source>
</evidence>
<comment type="subunit">
    <text evidence="4 5">Component of the eukaryotic translation initiation factor 3 (eIF-3) complex.</text>
</comment>
<dbReference type="GO" id="GO:0003743">
    <property type="term" value="F:translation initiation factor activity"/>
    <property type="evidence" value="ECO:0007669"/>
    <property type="project" value="UniProtKB-UniRule"/>
</dbReference>
<dbReference type="HAMAP" id="MF_03004">
    <property type="entry name" value="eIF3e"/>
    <property type="match status" value="1"/>
</dbReference>
<dbReference type="InterPro" id="IPR036390">
    <property type="entry name" value="WH_DNA-bd_sf"/>
</dbReference>
<gene>
    <name evidence="4" type="primary">INT6</name>
    <name evidence="7" type="ORF">BD289DRAFT_454569</name>
</gene>